<evidence type="ECO:0000259" key="9">
    <source>
        <dbReference type="Pfam" id="PF02224"/>
    </source>
</evidence>
<dbReference type="InterPro" id="IPR027417">
    <property type="entry name" value="P-loop_NTPase"/>
</dbReference>
<evidence type="ECO:0000256" key="8">
    <source>
        <dbReference type="ARBA" id="ARBA00048478"/>
    </source>
</evidence>
<keyword evidence="6" id="KW-0067">ATP-binding</keyword>
<comment type="similarity">
    <text evidence="1">Belongs to the cytidylate kinase family. Type 1 subfamily.</text>
</comment>
<dbReference type="EMBL" id="UINC01003446">
    <property type="protein sequence ID" value="SVA06395.1"/>
    <property type="molecule type" value="Genomic_DNA"/>
</dbReference>
<name>A0A381SQT5_9ZZZZ</name>
<evidence type="ECO:0000313" key="10">
    <source>
        <dbReference type="EMBL" id="SVA06395.1"/>
    </source>
</evidence>
<evidence type="ECO:0000256" key="7">
    <source>
        <dbReference type="ARBA" id="ARBA00047615"/>
    </source>
</evidence>
<comment type="catalytic activity">
    <reaction evidence="7">
        <text>dCMP + ATP = dCDP + ADP</text>
        <dbReference type="Rhea" id="RHEA:25094"/>
        <dbReference type="ChEBI" id="CHEBI:30616"/>
        <dbReference type="ChEBI" id="CHEBI:57566"/>
        <dbReference type="ChEBI" id="CHEBI:58593"/>
        <dbReference type="ChEBI" id="CHEBI:456216"/>
        <dbReference type="EC" id="2.7.4.25"/>
    </reaction>
</comment>
<feature type="non-terminal residue" evidence="10">
    <location>
        <position position="1"/>
    </location>
</feature>
<dbReference type="GO" id="GO:0005524">
    <property type="term" value="F:ATP binding"/>
    <property type="evidence" value="ECO:0007669"/>
    <property type="project" value="UniProtKB-KW"/>
</dbReference>
<gene>
    <name evidence="10" type="ORF">METZ01_LOCUS59249</name>
</gene>
<dbReference type="PANTHER" id="PTHR21299">
    <property type="entry name" value="CYTIDYLATE KINASE/PANTOATE-BETA-ALANINE LIGASE"/>
    <property type="match status" value="1"/>
</dbReference>
<dbReference type="GO" id="GO:0015949">
    <property type="term" value="P:nucleobase-containing small molecule interconversion"/>
    <property type="evidence" value="ECO:0007669"/>
    <property type="project" value="TreeGrafter"/>
</dbReference>
<dbReference type="InterPro" id="IPR003136">
    <property type="entry name" value="Cytidylate_kin"/>
</dbReference>
<evidence type="ECO:0000256" key="2">
    <source>
        <dbReference type="ARBA" id="ARBA00012906"/>
    </source>
</evidence>
<dbReference type="SUPFAM" id="SSF52540">
    <property type="entry name" value="P-loop containing nucleoside triphosphate hydrolases"/>
    <property type="match status" value="1"/>
</dbReference>
<evidence type="ECO:0000256" key="1">
    <source>
        <dbReference type="ARBA" id="ARBA00009427"/>
    </source>
</evidence>
<proteinExistence type="inferred from homology"/>
<dbReference type="GO" id="GO:0036431">
    <property type="term" value="F:dCMP kinase activity"/>
    <property type="evidence" value="ECO:0007669"/>
    <property type="project" value="InterPro"/>
</dbReference>
<protein>
    <recommendedName>
        <fullName evidence="2">(d)CMP kinase</fullName>
        <ecNumber evidence="2">2.7.4.25</ecNumber>
    </recommendedName>
</protein>
<dbReference type="CDD" id="cd02020">
    <property type="entry name" value="CMPK"/>
    <property type="match status" value="1"/>
</dbReference>
<evidence type="ECO:0000256" key="6">
    <source>
        <dbReference type="ARBA" id="ARBA00022840"/>
    </source>
</evidence>
<dbReference type="GO" id="GO:0005829">
    <property type="term" value="C:cytosol"/>
    <property type="evidence" value="ECO:0007669"/>
    <property type="project" value="TreeGrafter"/>
</dbReference>
<keyword evidence="4" id="KW-0547">Nucleotide-binding</keyword>
<evidence type="ECO:0000256" key="4">
    <source>
        <dbReference type="ARBA" id="ARBA00022741"/>
    </source>
</evidence>
<sequence>VPKNETIIAIDGPSGAGKGTVARALAHELGYRHVDTGAMYRAVAWLANHNGIDLADESAVETMARSAEFDLDGDRMVVNGHDVTELIRTPETDVAAALVARIPTVRQVLVGRQRAIGEAGQLVMEGRDIGTVVFPEAAVKIYLDATPSERARRRAADRAHTSSRNADLVGVASALEARDASDRTREVSPLKLALDADLVDTTGIPIDDVVKRVLSLVRFKLDASVSKDER</sequence>
<evidence type="ECO:0000256" key="5">
    <source>
        <dbReference type="ARBA" id="ARBA00022777"/>
    </source>
</evidence>
<dbReference type="Pfam" id="PF02224">
    <property type="entry name" value="Cytidylate_kin"/>
    <property type="match status" value="1"/>
</dbReference>
<keyword evidence="5" id="KW-0418">Kinase</keyword>
<dbReference type="NCBIfam" id="TIGR00017">
    <property type="entry name" value="cmk"/>
    <property type="match status" value="1"/>
</dbReference>
<organism evidence="10">
    <name type="scientific">marine metagenome</name>
    <dbReference type="NCBI Taxonomy" id="408172"/>
    <lineage>
        <taxon>unclassified sequences</taxon>
        <taxon>metagenomes</taxon>
        <taxon>ecological metagenomes</taxon>
    </lineage>
</organism>
<reference evidence="10" key="1">
    <citation type="submission" date="2018-05" db="EMBL/GenBank/DDBJ databases">
        <authorList>
            <person name="Lanie J.A."/>
            <person name="Ng W.-L."/>
            <person name="Kazmierczak K.M."/>
            <person name="Andrzejewski T.M."/>
            <person name="Davidsen T.M."/>
            <person name="Wayne K.J."/>
            <person name="Tettelin H."/>
            <person name="Glass J.I."/>
            <person name="Rusch D."/>
            <person name="Podicherti R."/>
            <person name="Tsui H.-C.T."/>
            <person name="Winkler M.E."/>
        </authorList>
    </citation>
    <scope>NUCLEOTIDE SEQUENCE</scope>
</reference>
<dbReference type="Gene3D" id="3.40.50.300">
    <property type="entry name" value="P-loop containing nucleotide triphosphate hydrolases"/>
    <property type="match status" value="1"/>
</dbReference>
<feature type="domain" description="Cytidylate kinase" evidence="9">
    <location>
        <begin position="8"/>
        <end position="217"/>
    </location>
</feature>
<dbReference type="HAMAP" id="MF_00238">
    <property type="entry name" value="Cytidyl_kinase_type1"/>
    <property type="match status" value="1"/>
</dbReference>
<dbReference type="AlphaFoldDB" id="A0A381SQT5"/>
<dbReference type="InterPro" id="IPR011994">
    <property type="entry name" value="Cytidylate_kinase_dom"/>
</dbReference>
<accession>A0A381SQT5</accession>
<evidence type="ECO:0000256" key="3">
    <source>
        <dbReference type="ARBA" id="ARBA00022679"/>
    </source>
</evidence>
<dbReference type="PANTHER" id="PTHR21299:SF2">
    <property type="entry name" value="CYTIDYLATE KINASE"/>
    <property type="match status" value="1"/>
</dbReference>
<keyword evidence="3" id="KW-0808">Transferase</keyword>
<comment type="catalytic activity">
    <reaction evidence="8">
        <text>CMP + ATP = CDP + ADP</text>
        <dbReference type="Rhea" id="RHEA:11600"/>
        <dbReference type="ChEBI" id="CHEBI:30616"/>
        <dbReference type="ChEBI" id="CHEBI:58069"/>
        <dbReference type="ChEBI" id="CHEBI:60377"/>
        <dbReference type="ChEBI" id="CHEBI:456216"/>
        <dbReference type="EC" id="2.7.4.25"/>
    </reaction>
</comment>
<dbReference type="EC" id="2.7.4.25" evidence="2"/>